<protein>
    <submittedName>
        <fullName evidence="1">Uncharacterized protein</fullName>
    </submittedName>
</protein>
<gene>
    <name evidence="1" type="ORF">EN45_002110</name>
    <name evidence="2" type="ORF">EN45_041780</name>
</gene>
<dbReference type="EMBL" id="CM002798">
    <property type="protein sequence ID" value="KZN90100.1"/>
    <property type="molecule type" value="Genomic_DNA"/>
</dbReference>
<sequence length="253" mass="29451">MVPKDLLHEGVMESIISLPGFWARYFPFCAQHQILQAIQRQLETHAFCFLQRWLPSESLAAGWTCPEALELHKFFRLLEVHQGKVKDECFQLTWSTLTGWRRVISSIRHAAVHRIPHDRKTFLKMVRAAIKFSKCIAGFKGSKSLCRIQKFVKTSVSEFDQLRAQLKHNARLQISLGEAHPDHLARRLVLLPEAVRRVLQSVEDDFASKVKQFYTRSSKVLRGRRRVLQRQAHGKLDRVSTMPNSKNILYHEF</sequence>
<dbReference type="Proteomes" id="UP000076449">
    <property type="component" value="Chromosome I"/>
</dbReference>
<evidence type="ECO:0000313" key="2">
    <source>
        <dbReference type="EMBL" id="KZN93990.1"/>
    </source>
</evidence>
<organism evidence="1">
    <name type="scientific">Penicillium chrysogenum</name>
    <name type="common">Penicillium notatum</name>
    <dbReference type="NCBI Taxonomy" id="5076"/>
    <lineage>
        <taxon>Eukaryota</taxon>
        <taxon>Fungi</taxon>
        <taxon>Dikarya</taxon>
        <taxon>Ascomycota</taxon>
        <taxon>Pezizomycotina</taxon>
        <taxon>Eurotiomycetes</taxon>
        <taxon>Eurotiomycetidae</taxon>
        <taxon>Eurotiales</taxon>
        <taxon>Aspergillaceae</taxon>
        <taxon>Penicillium</taxon>
        <taxon>Penicillium chrysogenum species complex</taxon>
    </lineage>
</organism>
<dbReference type="EMBL" id="CM002798">
    <property type="protein sequence ID" value="KZN93990.1"/>
    <property type="molecule type" value="Genomic_DNA"/>
</dbReference>
<proteinExistence type="predicted"/>
<name>A0A167V7D5_PENCH</name>
<accession>A0A167V7D5</accession>
<evidence type="ECO:0000313" key="1">
    <source>
        <dbReference type="EMBL" id="KZN90100.1"/>
    </source>
</evidence>
<reference evidence="1" key="1">
    <citation type="journal article" date="2014" name="Genome Announc.">
        <title>Complete sequencing and chromosome-scale genome assembly of the industrial progenitor strain P2niaD18 from the penicillin producer Penicillium chrysogenum.</title>
        <authorList>
            <person name="Specht T."/>
            <person name="Dahlmann T.A."/>
            <person name="Zadra I."/>
            <person name="Kurnsteiner H."/>
            <person name="Kuck U."/>
        </authorList>
    </citation>
    <scope>NUCLEOTIDE SEQUENCE [LARGE SCALE GENOMIC DNA]</scope>
    <source>
        <strain evidence="1">P2niaD18</strain>
    </source>
</reference>
<dbReference type="AlphaFoldDB" id="A0A167V7D5"/>